<dbReference type="OrthoDB" id="1908104at2759"/>
<comment type="caution">
    <text evidence="5">The sequence shown here is derived from an EMBL/GenBank/DDBJ whole genome shotgun (WGS) entry which is preliminary data.</text>
</comment>
<dbReference type="PANTHER" id="PTHR47373:SF1">
    <property type="entry name" value="CYSTEINE PROTEINASE INHIBITOR 2"/>
    <property type="match status" value="1"/>
</dbReference>
<protein>
    <submittedName>
        <fullName evidence="5">Cysteine proteinase inhibitor B-like</fullName>
    </submittedName>
</protein>
<evidence type="ECO:0000259" key="4">
    <source>
        <dbReference type="SMART" id="SM00043"/>
    </source>
</evidence>
<dbReference type="AlphaFoldDB" id="A0A5N5FBD5"/>
<evidence type="ECO:0000256" key="2">
    <source>
        <dbReference type="ARBA" id="ARBA00022704"/>
    </source>
</evidence>
<dbReference type="Proteomes" id="UP000327157">
    <property type="component" value="Chromosome 13"/>
</dbReference>
<proteinExistence type="predicted"/>
<evidence type="ECO:0000313" key="6">
    <source>
        <dbReference type="Proteomes" id="UP000327157"/>
    </source>
</evidence>
<dbReference type="CDD" id="cd00042">
    <property type="entry name" value="CY"/>
    <property type="match status" value="1"/>
</dbReference>
<reference evidence="5 6" key="3">
    <citation type="submission" date="2019-11" db="EMBL/GenBank/DDBJ databases">
        <title>A de novo genome assembly of a pear dwarfing rootstock.</title>
        <authorList>
            <person name="Wang F."/>
            <person name="Wang J."/>
            <person name="Li S."/>
            <person name="Zhang Y."/>
            <person name="Fang M."/>
            <person name="Ma L."/>
            <person name="Zhao Y."/>
            <person name="Jiang S."/>
        </authorList>
    </citation>
    <scope>NUCLEOTIDE SEQUENCE [LARGE SCALE GENOMIC DNA]</scope>
    <source>
        <strain evidence="5">S2</strain>
        <tissue evidence="5">Leaf</tissue>
    </source>
</reference>
<feature type="domain" description="Cystatin" evidence="4">
    <location>
        <begin position="23"/>
        <end position="121"/>
    </location>
</feature>
<reference evidence="5 6" key="1">
    <citation type="submission" date="2019-09" db="EMBL/GenBank/DDBJ databases">
        <authorList>
            <person name="Ou C."/>
        </authorList>
    </citation>
    <scope>NUCLEOTIDE SEQUENCE [LARGE SCALE GENOMIC DNA]</scope>
    <source>
        <strain evidence="5">S2</strain>
        <tissue evidence="5">Leaf</tissue>
    </source>
</reference>
<dbReference type="Pfam" id="PF16845">
    <property type="entry name" value="SQAPI"/>
    <property type="match status" value="1"/>
</dbReference>
<dbReference type="Gene3D" id="3.10.450.10">
    <property type="match status" value="1"/>
</dbReference>
<feature type="signal peptide" evidence="3">
    <location>
        <begin position="1"/>
        <end position="20"/>
    </location>
</feature>
<accession>A0A5N5FBD5</accession>
<name>A0A5N5FBD5_9ROSA</name>
<dbReference type="InterPro" id="IPR000010">
    <property type="entry name" value="Cystatin_dom"/>
</dbReference>
<keyword evidence="3" id="KW-0732">Signal</keyword>
<dbReference type="GO" id="GO:0004869">
    <property type="term" value="F:cysteine-type endopeptidase inhibitor activity"/>
    <property type="evidence" value="ECO:0007669"/>
    <property type="project" value="UniProtKB-KW"/>
</dbReference>
<gene>
    <name evidence="5" type="ORF">D8674_010656</name>
</gene>
<evidence type="ECO:0000256" key="3">
    <source>
        <dbReference type="SAM" id="SignalP"/>
    </source>
</evidence>
<evidence type="ECO:0000256" key="1">
    <source>
        <dbReference type="ARBA" id="ARBA00022690"/>
    </source>
</evidence>
<dbReference type="InterPro" id="IPR018073">
    <property type="entry name" value="Prot_inh_cystat_CS"/>
</dbReference>
<dbReference type="SUPFAM" id="SSF54403">
    <property type="entry name" value="Cystatin/monellin"/>
    <property type="match status" value="1"/>
</dbReference>
<reference evidence="6" key="2">
    <citation type="submission" date="2019-10" db="EMBL/GenBank/DDBJ databases">
        <title>A de novo genome assembly of a pear dwarfing rootstock.</title>
        <authorList>
            <person name="Wang F."/>
            <person name="Wang J."/>
            <person name="Li S."/>
            <person name="Zhang Y."/>
            <person name="Fang M."/>
            <person name="Ma L."/>
            <person name="Zhao Y."/>
            <person name="Jiang S."/>
        </authorList>
    </citation>
    <scope>NUCLEOTIDE SEQUENCE [LARGE SCALE GENOMIC DNA]</scope>
</reference>
<organism evidence="5 6">
    <name type="scientific">Pyrus ussuriensis x Pyrus communis</name>
    <dbReference type="NCBI Taxonomy" id="2448454"/>
    <lineage>
        <taxon>Eukaryota</taxon>
        <taxon>Viridiplantae</taxon>
        <taxon>Streptophyta</taxon>
        <taxon>Embryophyta</taxon>
        <taxon>Tracheophyta</taxon>
        <taxon>Spermatophyta</taxon>
        <taxon>Magnoliopsida</taxon>
        <taxon>eudicotyledons</taxon>
        <taxon>Gunneridae</taxon>
        <taxon>Pentapetalae</taxon>
        <taxon>rosids</taxon>
        <taxon>fabids</taxon>
        <taxon>Rosales</taxon>
        <taxon>Rosaceae</taxon>
        <taxon>Amygdaloideae</taxon>
        <taxon>Maleae</taxon>
        <taxon>Pyrus</taxon>
    </lineage>
</organism>
<keyword evidence="2" id="KW-0789">Thiol protease inhibitor</keyword>
<sequence length="124" mass="13845">MMKVPIFALLICLLFVLSNGYGGMVGGRRQIENVKSNKEVQELGRFSVAEYNSRQKASRKMDGGGELQFLEVVEAQSQVVSGIKYYLKVSAVRNGAHMLFDSEVVVKPWLRSKQLLNFAPHAPN</sequence>
<keyword evidence="1" id="KW-0646">Protease inhibitor</keyword>
<keyword evidence="6" id="KW-1185">Reference proteome</keyword>
<dbReference type="PANTHER" id="PTHR47373">
    <property type="entry name" value="CYSTEINE PROTEINASE INHIBITOR 2"/>
    <property type="match status" value="1"/>
</dbReference>
<feature type="chain" id="PRO_5024271487" evidence="3">
    <location>
        <begin position="21"/>
        <end position="124"/>
    </location>
</feature>
<dbReference type="SMART" id="SM00043">
    <property type="entry name" value="CY"/>
    <property type="match status" value="1"/>
</dbReference>
<dbReference type="PROSITE" id="PS00287">
    <property type="entry name" value="CYSTATIN"/>
    <property type="match status" value="1"/>
</dbReference>
<dbReference type="InterPro" id="IPR046350">
    <property type="entry name" value="Cystatin_sf"/>
</dbReference>
<dbReference type="EMBL" id="SMOL01000753">
    <property type="protein sequence ID" value="KAB2600385.1"/>
    <property type="molecule type" value="Genomic_DNA"/>
</dbReference>
<evidence type="ECO:0000313" key="5">
    <source>
        <dbReference type="EMBL" id="KAB2600385.1"/>
    </source>
</evidence>